<dbReference type="Pfam" id="PF01161">
    <property type="entry name" value="PBP"/>
    <property type="match status" value="1"/>
</dbReference>
<protein>
    <submittedName>
        <fullName evidence="3">YbhB/YbcL family Raf kinase inhibitor-like protein</fullName>
    </submittedName>
</protein>
<evidence type="ECO:0000256" key="2">
    <source>
        <dbReference type="SAM" id="SignalP"/>
    </source>
</evidence>
<gene>
    <name evidence="3" type="ORF">ACFL27_10780</name>
</gene>
<dbReference type="SUPFAM" id="SSF49777">
    <property type="entry name" value="PEBP-like"/>
    <property type="match status" value="1"/>
</dbReference>
<evidence type="ECO:0000313" key="3">
    <source>
        <dbReference type="EMBL" id="MFC1850666.1"/>
    </source>
</evidence>
<comment type="caution">
    <text evidence="3">The sequence shown here is derived from an EMBL/GenBank/DDBJ whole genome shotgun (WGS) entry which is preliminary data.</text>
</comment>
<dbReference type="PANTHER" id="PTHR30289:SF1">
    <property type="entry name" value="PEBP (PHOSPHATIDYLETHANOLAMINE-BINDING PROTEIN) FAMILY PROTEIN"/>
    <property type="match status" value="1"/>
</dbReference>
<dbReference type="InterPro" id="IPR005247">
    <property type="entry name" value="YbhB_YbcL/LppC-like"/>
</dbReference>
<feature type="region of interest" description="Disordered" evidence="1">
    <location>
        <begin position="28"/>
        <end position="51"/>
    </location>
</feature>
<keyword evidence="4" id="KW-1185">Reference proteome</keyword>
<evidence type="ECO:0000313" key="4">
    <source>
        <dbReference type="Proteomes" id="UP001594351"/>
    </source>
</evidence>
<dbReference type="GO" id="GO:0004860">
    <property type="term" value="F:protein kinase inhibitor activity"/>
    <property type="evidence" value="ECO:0007669"/>
    <property type="project" value="UniProtKB-KW"/>
</dbReference>
<dbReference type="InterPro" id="IPR036610">
    <property type="entry name" value="PEBP-like_sf"/>
</dbReference>
<dbReference type="PANTHER" id="PTHR30289">
    <property type="entry name" value="UNCHARACTERIZED PROTEIN YBCL-RELATED"/>
    <property type="match status" value="1"/>
</dbReference>
<sequence length="205" mass="22211">MKKSYLFLNMFVVGLIFCFIVTCTKTSDDDDDDNNTAATATPTVAPTATPTASTGFQITSSAFNTGGDIPTKYTCDGEDISPPLAWANPPEGVQSYALLMYDVDAGNFHHWLAYDIPTSVMHLDENVTTQADTGVFKQANNDFGKFGYGGPCPPSGSGVHRYYFQLWALDVETLGLPAGADYYAVEAQMGIHVISTTELIGKYER</sequence>
<dbReference type="Proteomes" id="UP001594351">
    <property type="component" value="Unassembled WGS sequence"/>
</dbReference>
<dbReference type="Gene3D" id="3.90.280.10">
    <property type="entry name" value="PEBP-like"/>
    <property type="match status" value="1"/>
</dbReference>
<accession>A0ABV6YX57</accession>
<feature type="chain" id="PRO_5046948852" evidence="2">
    <location>
        <begin position="19"/>
        <end position="205"/>
    </location>
</feature>
<dbReference type="EMBL" id="JBHPBY010000115">
    <property type="protein sequence ID" value="MFC1850666.1"/>
    <property type="molecule type" value="Genomic_DNA"/>
</dbReference>
<organism evidence="3 4">
    <name type="scientific">candidate division CSSED10-310 bacterium</name>
    <dbReference type="NCBI Taxonomy" id="2855610"/>
    <lineage>
        <taxon>Bacteria</taxon>
        <taxon>Bacteria division CSSED10-310</taxon>
    </lineage>
</organism>
<keyword evidence="2" id="KW-0732">Signal</keyword>
<reference evidence="3 4" key="1">
    <citation type="submission" date="2024-09" db="EMBL/GenBank/DDBJ databases">
        <title>Laminarin stimulates single cell rates of sulfate reduction while oxygen inhibits transcriptomic activity in coastal marine sediment.</title>
        <authorList>
            <person name="Lindsay M."/>
            <person name="Orcutt B."/>
            <person name="Emerson D."/>
            <person name="Stepanauskas R."/>
            <person name="D'Angelo T."/>
        </authorList>
    </citation>
    <scope>NUCLEOTIDE SEQUENCE [LARGE SCALE GENOMIC DNA]</scope>
    <source>
        <strain evidence="3">SAG AM-311-K15</strain>
    </source>
</reference>
<proteinExistence type="predicted"/>
<dbReference type="InterPro" id="IPR008914">
    <property type="entry name" value="PEBP"/>
</dbReference>
<evidence type="ECO:0000256" key="1">
    <source>
        <dbReference type="SAM" id="MobiDB-lite"/>
    </source>
</evidence>
<keyword evidence="3" id="KW-0649">Protein kinase inhibitor</keyword>
<dbReference type="CDD" id="cd00865">
    <property type="entry name" value="PEBP_bact_arch"/>
    <property type="match status" value="1"/>
</dbReference>
<name>A0ABV6YX57_UNCC1</name>
<feature type="compositionally biased region" description="Low complexity" evidence="1">
    <location>
        <begin position="35"/>
        <end position="51"/>
    </location>
</feature>
<feature type="signal peptide" evidence="2">
    <location>
        <begin position="1"/>
        <end position="18"/>
    </location>
</feature>
<dbReference type="NCBIfam" id="TIGR00481">
    <property type="entry name" value="YbhB/YbcL family Raf kinase inhibitor-like protein"/>
    <property type="match status" value="1"/>
</dbReference>